<evidence type="ECO:0000256" key="1">
    <source>
        <dbReference type="SAM" id="MobiDB-lite"/>
    </source>
</evidence>
<dbReference type="EMBL" id="CP097510">
    <property type="protein sequence ID" value="URE36362.1"/>
    <property type="molecule type" value="Genomic_DNA"/>
</dbReference>
<feature type="region of interest" description="Disordered" evidence="1">
    <location>
        <begin position="125"/>
        <end position="146"/>
    </location>
</feature>
<keyword evidence="3" id="KW-1185">Reference proteome</keyword>
<evidence type="ECO:0000313" key="2">
    <source>
        <dbReference type="EMBL" id="URE36362.1"/>
    </source>
</evidence>
<dbReference type="Proteomes" id="UP001055439">
    <property type="component" value="Chromosome 8"/>
</dbReference>
<reference evidence="2" key="1">
    <citation type="submission" date="2022-05" db="EMBL/GenBank/DDBJ databases">
        <title>The Musa troglodytarum L. genome provides insights into the mechanism of non-climacteric behaviour and enrichment of carotenoids.</title>
        <authorList>
            <person name="Wang J."/>
        </authorList>
    </citation>
    <scope>NUCLEOTIDE SEQUENCE</scope>
    <source>
        <tissue evidence="2">Leaf</tissue>
    </source>
</reference>
<sequence length="248" mass="27520">MRSASSVSPYCGYALIKSDKASGRGGRHSWFVKRVFGKMESFVSFAKFIREIPAVVALAWRTVVEDSTRPRNGTGQQPWLSLSLPEALGGLSRCQSMRTTMATFRRWEGRDYGQVQILTDVRSPAKVNKGGHREGRLQAGLDGDGQPNAEKRMEGLLIDLRNLVLLLPFWLMGSNESRSDASDPALIPACLFASTQLLFGYDLVEDPSGVFYRRHDRVEATPLSRGLAPREHASGCAHWLPRWGGRQG</sequence>
<organism evidence="2 3">
    <name type="scientific">Musa troglodytarum</name>
    <name type="common">fe'i banana</name>
    <dbReference type="NCBI Taxonomy" id="320322"/>
    <lineage>
        <taxon>Eukaryota</taxon>
        <taxon>Viridiplantae</taxon>
        <taxon>Streptophyta</taxon>
        <taxon>Embryophyta</taxon>
        <taxon>Tracheophyta</taxon>
        <taxon>Spermatophyta</taxon>
        <taxon>Magnoliopsida</taxon>
        <taxon>Liliopsida</taxon>
        <taxon>Zingiberales</taxon>
        <taxon>Musaceae</taxon>
        <taxon>Musa</taxon>
    </lineage>
</organism>
<name>A0A9E7HTP9_9LILI</name>
<gene>
    <name evidence="2" type="ORF">MUK42_07377</name>
</gene>
<protein>
    <submittedName>
        <fullName evidence="2">Uncharacterized protein</fullName>
    </submittedName>
</protein>
<dbReference type="AlphaFoldDB" id="A0A9E7HTP9"/>
<accession>A0A9E7HTP9</accession>
<evidence type="ECO:0000313" key="3">
    <source>
        <dbReference type="Proteomes" id="UP001055439"/>
    </source>
</evidence>
<proteinExistence type="predicted"/>